<dbReference type="GO" id="GO:0055085">
    <property type="term" value="P:transmembrane transport"/>
    <property type="evidence" value="ECO:0007669"/>
    <property type="project" value="TreeGrafter"/>
</dbReference>
<dbReference type="PANTHER" id="PTHR36920">
    <property type="match status" value="1"/>
</dbReference>
<evidence type="ECO:0000256" key="2">
    <source>
        <dbReference type="SAM" id="SignalP"/>
    </source>
</evidence>
<gene>
    <name evidence="3" type="ORF">C2L65_14925</name>
</gene>
<dbReference type="SUPFAM" id="SSF56925">
    <property type="entry name" value="OMPA-like"/>
    <property type="match status" value="1"/>
</dbReference>
<sequence>MRKLLDAAMPNAFAAVCAAALATLAMPNAYAQKAGDNLVSLGWFHVMPQDSSTPLTTHVAPVPINTPLRLPNSFTSAGTSLSTNSANTLGLVFSHFVTDHFAVTSVAGVPPKFELYGHGTIQPPGPAGALGKQDIGDPAVNPIVKSVRQWSPALIFQYYFGQSTSKFRPFVGIGVSYNWFSDIQLNENFVTQTQNNLGAILAAGAGKTGKTTVEAKASSSWQPVFNVGAIYNITDRWGVTASVTYIPLKTTSSTIIKAADGTELAVSKAELKADPIITYLALSYKF</sequence>
<dbReference type="Pfam" id="PF03922">
    <property type="entry name" value="OmpW"/>
    <property type="match status" value="1"/>
</dbReference>
<dbReference type="Gene3D" id="2.40.160.20">
    <property type="match status" value="1"/>
</dbReference>
<evidence type="ECO:0000313" key="3">
    <source>
        <dbReference type="EMBL" id="AUT60766.1"/>
    </source>
</evidence>
<dbReference type="RefSeq" id="WP_042314111.1">
    <property type="nucleotide sequence ID" value="NZ_CP026111.1"/>
</dbReference>
<name>A0A2I8EME3_9BURK</name>
<dbReference type="PANTHER" id="PTHR36920:SF1">
    <property type="entry name" value="OUTER MEMBRANE PROTEIN W"/>
    <property type="match status" value="1"/>
</dbReference>
<comment type="subcellular location">
    <subcellularLocation>
        <location evidence="1">Cell outer membrane</location>
    </subcellularLocation>
</comment>
<accession>A0A2I8EME3</accession>
<proteinExistence type="predicted"/>
<evidence type="ECO:0000313" key="4">
    <source>
        <dbReference type="Proteomes" id="UP000243502"/>
    </source>
</evidence>
<organism evidence="3 4">
    <name type="scientific">Paraburkholderia terrae</name>
    <dbReference type="NCBI Taxonomy" id="311230"/>
    <lineage>
        <taxon>Bacteria</taxon>
        <taxon>Pseudomonadati</taxon>
        <taxon>Pseudomonadota</taxon>
        <taxon>Betaproteobacteria</taxon>
        <taxon>Burkholderiales</taxon>
        <taxon>Burkholderiaceae</taxon>
        <taxon>Paraburkholderia</taxon>
    </lineage>
</organism>
<dbReference type="AlphaFoldDB" id="A0A2I8EME3"/>
<keyword evidence="2" id="KW-0732">Signal</keyword>
<dbReference type="EMBL" id="CP026111">
    <property type="protein sequence ID" value="AUT60766.1"/>
    <property type="molecule type" value="Genomic_DNA"/>
</dbReference>
<dbReference type="OrthoDB" id="9807574at2"/>
<dbReference type="Proteomes" id="UP000243502">
    <property type="component" value="Chromosome 1"/>
</dbReference>
<protein>
    <submittedName>
        <fullName evidence="3">OmpW family protein</fullName>
    </submittedName>
</protein>
<dbReference type="InterPro" id="IPR005618">
    <property type="entry name" value="OMPW"/>
</dbReference>
<dbReference type="GO" id="GO:0009279">
    <property type="term" value="C:cell outer membrane"/>
    <property type="evidence" value="ECO:0007669"/>
    <property type="project" value="UniProtKB-SubCell"/>
</dbReference>
<reference evidence="3 4" key="1">
    <citation type="submission" date="2018-01" db="EMBL/GenBank/DDBJ databases">
        <title>Species boundaries and ecological features among Paraburkholderia terrae DSMZ17804T, P. hospita DSMZ17164T and P. caribensis DSMZ13236T.</title>
        <authorList>
            <person name="Pratama A.A."/>
        </authorList>
    </citation>
    <scope>NUCLEOTIDE SEQUENCE [LARGE SCALE GENOMIC DNA]</scope>
    <source>
        <strain evidence="3 4">DSM 17804</strain>
    </source>
</reference>
<evidence type="ECO:0000256" key="1">
    <source>
        <dbReference type="ARBA" id="ARBA00004442"/>
    </source>
</evidence>
<feature type="chain" id="PRO_5014399826" evidence="2">
    <location>
        <begin position="32"/>
        <end position="286"/>
    </location>
</feature>
<feature type="signal peptide" evidence="2">
    <location>
        <begin position="1"/>
        <end position="31"/>
    </location>
</feature>
<dbReference type="InterPro" id="IPR011250">
    <property type="entry name" value="OMP/PagP_B-barrel"/>
</dbReference>
<dbReference type="KEGG" id="pter:C2L65_14925"/>